<dbReference type="GO" id="GO:0005737">
    <property type="term" value="C:cytoplasm"/>
    <property type="evidence" value="ECO:0007669"/>
    <property type="project" value="UniProtKB-SubCell"/>
</dbReference>
<evidence type="ECO:0000256" key="7">
    <source>
        <dbReference type="ARBA" id="ARBA00051086"/>
    </source>
</evidence>
<reference evidence="14" key="1">
    <citation type="submission" date="2017-02" db="UniProtKB">
        <authorList>
            <consortium name="WormBaseParasite"/>
        </authorList>
    </citation>
    <scope>IDENTIFICATION</scope>
</reference>
<dbReference type="InterPro" id="IPR015797">
    <property type="entry name" value="NUDIX_hydrolase-like_dom_sf"/>
</dbReference>
<dbReference type="GO" id="GO:0046872">
    <property type="term" value="F:metal ion binding"/>
    <property type="evidence" value="ECO:0007669"/>
    <property type="project" value="InterPro"/>
</dbReference>
<proteinExistence type="predicted"/>
<name>A0A0N5BFN4_STREA</name>
<comment type="subunit">
    <text evidence="3">Homodimer.</text>
</comment>
<evidence type="ECO:0000256" key="10">
    <source>
        <dbReference type="ARBA" id="ARBA00071467"/>
    </source>
</evidence>
<feature type="domain" description="Nudix hydrolase" evidence="12">
    <location>
        <begin position="47"/>
        <end position="211"/>
    </location>
</feature>
<sequence>MGEDTFIRNVEFEPLVNSKYLTPIRMKFEAKLKKDEKIRKVVWDVATEHDSVATLLFNKDHNTLLFVKQFRASVFFGAVRRQKENLGKAIEEIDFTKYPVDMGYSLELCAGLIDKPGVSVIKHAQEEIFEECGYEVPLEEIKFLKRFTTGIGFSGSQQHLFYAIVTDNMIVNKGGGNEEEGEYIETVSLTIDEVKELMKQDELCSPPGFLYVVQYFLDNIHNQFM</sequence>
<dbReference type="SUPFAM" id="SSF55811">
    <property type="entry name" value="Nudix"/>
    <property type="match status" value="1"/>
</dbReference>
<dbReference type="WBParaSite" id="SPAL_0000480000.1">
    <property type="protein sequence ID" value="SPAL_0000480000.1"/>
    <property type="gene ID" value="SPAL_0000480000"/>
</dbReference>
<dbReference type="PANTHER" id="PTHR11839">
    <property type="entry name" value="UDP/ADP-SUGAR PYROPHOSPHATASE"/>
    <property type="match status" value="1"/>
</dbReference>
<dbReference type="PROSITE" id="PS51462">
    <property type="entry name" value="NUDIX"/>
    <property type="match status" value="1"/>
</dbReference>
<evidence type="ECO:0000256" key="11">
    <source>
        <dbReference type="ARBA" id="ARBA00080475"/>
    </source>
</evidence>
<dbReference type="AlphaFoldDB" id="A0A0N5BFN4"/>
<dbReference type="InterPro" id="IPR000086">
    <property type="entry name" value="NUDIX_hydrolase_dom"/>
</dbReference>
<dbReference type="GO" id="GO:0006753">
    <property type="term" value="P:nucleoside phosphate metabolic process"/>
    <property type="evidence" value="ECO:0007669"/>
    <property type="project" value="TreeGrafter"/>
</dbReference>
<dbReference type="EC" id="3.6.1.45" evidence="9"/>
<evidence type="ECO:0000259" key="12">
    <source>
        <dbReference type="PROSITE" id="PS51462"/>
    </source>
</evidence>
<dbReference type="CDD" id="cd18887">
    <property type="entry name" value="NUDIX_UGPPase_Nudt14"/>
    <property type="match status" value="1"/>
</dbReference>
<evidence type="ECO:0000256" key="5">
    <source>
        <dbReference type="ARBA" id="ARBA00022801"/>
    </source>
</evidence>
<evidence type="ECO:0000256" key="8">
    <source>
        <dbReference type="ARBA" id="ARBA00054674"/>
    </source>
</evidence>
<dbReference type="InterPro" id="IPR004385">
    <property type="entry name" value="NDP_pyrophosphatase"/>
</dbReference>
<accession>A0A0N5BFN4</accession>
<dbReference type="PANTHER" id="PTHR11839:SF15">
    <property type="entry name" value="URIDINE DIPHOSPHATE GLUCOSE PYROPHOSPHATASE NUDT14"/>
    <property type="match status" value="1"/>
</dbReference>
<comment type="catalytic activity">
    <reaction evidence="7">
        <text>UDP-sugar + H2O = UMP + alpha-D-aldose 1-phosphate.</text>
        <dbReference type="EC" id="3.6.1.45"/>
    </reaction>
</comment>
<comment type="cofactor">
    <cofactor evidence="1">
        <name>Mg(2+)</name>
        <dbReference type="ChEBI" id="CHEBI:18420"/>
    </cofactor>
</comment>
<evidence type="ECO:0000256" key="2">
    <source>
        <dbReference type="ARBA" id="ARBA00004496"/>
    </source>
</evidence>
<organism evidence="13 14">
    <name type="scientific">Strongyloides papillosus</name>
    <name type="common">Intestinal threadworm</name>
    <dbReference type="NCBI Taxonomy" id="174720"/>
    <lineage>
        <taxon>Eukaryota</taxon>
        <taxon>Metazoa</taxon>
        <taxon>Ecdysozoa</taxon>
        <taxon>Nematoda</taxon>
        <taxon>Chromadorea</taxon>
        <taxon>Rhabditida</taxon>
        <taxon>Tylenchina</taxon>
        <taxon>Panagrolaimomorpha</taxon>
        <taxon>Strongyloidoidea</taxon>
        <taxon>Strongyloididae</taxon>
        <taxon>Strongyloides</taxon>
    </lineage>
</organism>
<evidence type="ECO:0000313" key="13">
    <source>
        <dbReference type="Proteomes" id="UP000046392"/>
    </source>
</evidence>
<evidence type="ECO:0000256" key="9">
    <source>
        <dbReference type="ARBA" id="ARBA00066480"/>
    </source>
</evidence>
<keyword evidence="5" id="KW-0378">Hydrolase</keyword>
<dbReference type="Gene3D" id="3.90.79.10">
    <property type="entry name" value="Nucleoside Triphosphate Pyrophosphohydrolase"/>
    <property type="match status" value="1"/>
</dbReference>
<dbReference type="GO" id="GO:0019693">
    <property type="term" value="P:ribose phosphate metabolic process"/>
    <property type="evidence" value="ECO:0007669"/>
    <property type="project" value="TreeGrafter"/>
</dbReference>
<evidence type="ECO:0000256" key="4">
    <source>
        <dbReference type="ARBA" id="ARBA00022490"/>
    </source>
</evidence>
<keyword evidence="4" id="KW-0963">Cytoplasm</keyword>
<evidence type="ECO:0000313" key="14">
    <source>
        <dbReference type="WBParaSite" id="SPAL_0000480000.1"/>
    </source>
</evidence>
<evidence type="ECO:0000256" key="3">
    <source>
        <dbReference type="ARBA" id="ARBA00011738"/>
    </source>
</evidence>
<dbReference type="GO" id="GO:0008768">
    <property type="term" value="F:UDP-sugar diphosphatase activity"/>
    <property type="evidence" value="ECO:0007669"/>
    <property type="project" value="UniProtKB-EC"/>
</dbReference>
<dbReference type="FunFam" id="3.90.79.10:FF:000035">
    <property type="entry name" value="Uridine diphosphate glucose pyrophosphatase"/>
    <property type="match status" value="1"/>
</dbReference>
<evidence type="ECO:0000256" key="1">
    <source>
        <dbReference type="ARBA" id="ARBA00001946"/>
    </source>
</evidence>
<comment type="subcellular location">
    <subcellularLocation>
        <location evidence="2">Cytoplasm</location>
    </subcellularLocation>
</comment>
<protein>
    <recommendedName>
        <fullName evidence="10">Uridine diphosphate glucose pyrophosphatase NUDT14</fullName>
        <ecNumber evidence="9">3.6.1.45</ecNumber>
    </recommendedName>
    <alternativeName>
        <fullName evidence="11">Nucleoside diphosphate-linked moiety X motif 14</fullName>
    </alternativeName>
</protein>
<dbReference type="NCBIfam" id="TIGR00052">
    <property type="entry name" value="nudix-type nucleoside diphosphatase, YffH/AdpP family"/>
    <property type="match status" value="1"/>
</dbReference>
<keyword evidence="6" id="KW-0460">Magnesium</keyword>
<dbReference type="Proteomes" id="UP000046392">
    <property type="component" value="Unplaced"/>
</dbReference>
<keyword evidence="13" id="KW-1185">Reference proteome</keyword>
<evidence type="ECO:0000256" key="6">
    <source>
        <dbReference type="ARBA" id="ARBA00022842"/>
    </source>
</evidence>
<dbReference type="STRING" id="174720.A0A0N5BFN4"/>
<comment type="function">
    <text evidence="8">Hydrolyzes UDP-glucose to glucose 1-phosphate and UMP and ADP-ribose to ribose 5-phosphate and AMP. The physiological substrate is probably UDP-glucose. Poor activity on other substrates such as ADP-glucose, CDP-glucose, GDP-glucose and GDP-mannose.</text>
</comment>